<protein>
    <submittedName>
        <fullName evidence="5">Short-chain dehydrogenase</fullName>
    </submittedName>
</protein>
<dbReference type="InterPro" id="IPR057326">
    <property type="entry name" value="KR_dom"/>
</dbReference>
<keyword evidence="6" id="KW-1185">Reference proteome</keyword>
<dbReference type="PANTHER" id="PTHR24322:SF736">
    <property type="entry name" value="RETINOL DEHYDROGENASE 10"/>
    <property type="match status" value="1"/>
</dbReference>
<dbReference type="PRINTS" id="PR00081">
    <property type="entry name" value="GDHRDH"/>
</dbReference>
<evidence type="ECO:0000256" key="1">
    <source>
        <dbReference type="ARBA" id="ARBA00006484"/>
    </source>
</evidence>
<dbReference type="Pfam" id="PF00106">
    <property type="entry name" value="adh_short"/>
    <property type="match status" value="1"/>
</dbReference>
<dbReference type="AlphaFoldDB" id="A0A0D1J3I9"/>
<dbReference type="RefSeq" id="WP_043986159.1">
    <property type="nucleotide sequence ID" value="NZ_JXST01000019.1"/>
</dbReference>
<dbReference type="SMART" id="SM00822">
    <property type="entry name" value="PKS_KR"/>
    <property type="match status" value="1"/>
</dbReference>
<dbReference type="InterPro" id="IPR020904">
    <property type="entry name" value="Sc_DH/Rdtase_CS"/>
</dbReference>
<comment type="caution">
    <text evidence="5">The sequence shown here is derived from an EMBL/GenBank/DDBJ whole genome shotgun (WGS) entry which is preliminary data.</text>
</comment>
<sequence length="282" mass="29451">MTKKINDIRGQVVVITGGARGIGRATGLAFLRAGARVALGDIDVELAEKTAAEFAATGERVCGLHLDVTSRASFTDFLDEVEAQLGPVDVLINNAGIMPTGLFADETDEMTDRMVAINLGGVLNGSKLAALRMRGRGGHIVNVASLAGVSAFPGLATYCATKHAVVGFTETLHLELADDGIAVTAVLPGVVHTELSAGHSAPRWIQPISEVEPDDVAAAIVDAVVRGRAKVAVPRLLGAMIKIMGALPDGARHWISHAAHFDTTFTHTDAAVRAAYHSRLAN</sequence>
<dbReference type="PATRIC" id="fig|280871.6.peg.3039"/>
<accession>A0A0D1J3I9</accession>
<evidence type="ECO:0000256" key="2">
    <source>
        <dbReference type="ARBA" id="ARBA00023002"/>
    </source>
</evidence>
<gene>
    <name evidence="5" type="ORF">TL10_14620</name>
</gene>
<feature type="domain" description="Ketoreductase" evidence="4">
    <location>
        <begin position="11"/>
        <end position="189"/>
    </location>
</feature>
<dbReference type="SUPFAM" id="SSF51735">
    <property type="entry name" value="NAD(P)-binding Rossmann-fold domains"/>
    <property type="match status" value="1"/>
</dbReference>
<dbReference type="InterPro" id="IPR036291">
    <property type="entry name" value="NAD(P)-bd_dom_sf"/>
</dbReference>
<evidence type="ECO:0000313" key="5">
    <source>
        <dbReference type="EMBL" id="KIU16173.1"/>
    </source>
</evidence>
<evidence type="ECO:0000256" key="3">
    <source>
        <dbReference type="RuleBase" id="RU000363"/>
    </source>
</evidence>
<dbReference type="EMBL" id="JXST01000019">
    <property type="protein sequence ID" value="KIU16173.1"/>
    <property type="molecule type" value="Genomic_DNA"/>
</dbReference>
<dbReference type="PANTHER" id="PTHR24322">
    <property type="entry name" value="PKSB"/>
    <property type="match status" value="1"/>
</dbReference>
<evidence type="ECO:0000259" key="4">
    <source>
        <dbReference type="SMART" id="SM00822"/>
    </source>
</evidence>
<proteinExistence type="inferred from homology"/>
<dbReference type="Gene3D" id="3.40.50.720">
    <property type="entry name" value="NAD(P)-binding Rossmann-like Domain"/>
    <property type="match status" value="1"/>
</dbReference>
<evidence type="ECO:0000313" key="6">
    <source>
        <dbReference type="Proteomes" id="UP000032221"/>
    </source>
</evidence>
<dbReference type="STRING" id="280871.TL10_14620"/>
<dbReference type="NCBIfam" id="NF005878">
    <property type="entry name" value="PRK07825.1"/>
    <property type="match status" value="1"/>
</dbReference>
<dbReference type="FunFam" id="3.40.50.720:FF:000084">
    <property type="entry name" value="Short-chain dehydrogenase reductase"/>
    <property type="match status" value="1"/>
</dbReference>
<dbReference type="PRINTS" id="PR00080">
    <property type="entry name" value="SDRFAMILY"/>
</dbReference>
<comment type="similarity">
    <text evidence="1 3">Belongs to the short-chain dehydrogenases/reductases (SDR) family.</text>
</comment>
<dbReference type="OrthoDB" id="9775296at2"/>
<dbReference type="CDD" id="cd05233">
    <property type="entry name" value="SDR_c"/>
    <property type="match status" value="1"/>
</dbReference>
<dbReference type="PROSITE" id="PS00061">
    <property type="entry name" value="ADH_SHORT"/>
    <property type="match status" value="1"/>
</dbReference>
<dbReference type="Proteomes" id="UP000032221">
    <property type="component" value="Unassembled WGS sequence"/>
</dbReference>
<keyword evidence="2" id="KW-0560">Oxidoreductase</keyword>
<organism evidence="5 6">
    <name type="scientific">Mycolicibacterium llatzerense</name>
    <dbReference type="NCBI Taxonomy" id="280871"/>
    <lineage>
        <taxon>Bacteria</taxon>
        <taxon>Bacillati</taxon>
        <taxon>Actinomycetota</taxon>
        <taxon>Actinomycetes</taxon>
        <taxon>Mycobacteriales</taxon>
        <taxon>Mycobacteriaceae</taxon>
        <taxon>Mycolicibacterium</taxon>
    </lineage>
</organism>
<dbReference type="InterPro" id="IPR002347">
    <property type="entry name" value="SDR_fam"/>
</dbReference>
<reference evidence="5 6" key="1">
    <citation type="submission" date="2015-01" db="EMBL/GenBank/DDBJ databases">
        <title>Genome sequence of Mycobacterium llatzerense and Mycobacterium immunogenum recovered from brain abscess.</title>
        <authorList>
            <person name="Greninger A.L."/>
            <person name="Langelier C."/>
            <person name="Cunningham G."/>
            <person name="Chiu C.Y."/>
            <person name="Miller S."/>
        </authorList>
    </citation>
    <scope>NUCLEOTIDE SEQUENCE [LARGE SCALE GENOMIC DNA]</scope>
    <source>
        <strain evidence="5 6">CLUC14</strain>
    </source>
</reference>
<name>A0A0D1J3I9_9MYCO</name>
<dbReference type="GO" id="GO:0016616">
    <property type="term" value="F:oxidoreductase activity, acting on the CH-OH group of donors, NAD or NADP as acceptor"/>
    <property type="evidence" value="ECO:0007669"/>
    <property type="project" value="TreeGrafter"/>
</dbReference>